<dbReference type="PROSITE" id="PS50138">
    <property type="entry name" value="BRCA2_REPEAT"/>
    <property type="match status" value="9"/>
</dbReference>
<dbReference type="EMBL" id="BLXT01004106">
    <property type="protein sequence ID" value="GFO09535.1"/>
    <property type="molecule type" value="Genomic_DNA"/>
</dbReference>
<dbReference type="Pfam" id="PF09103">
    <property type="entry name" value="BRCA-2_OB1"/>
    <property type="match status" value="1"/>
</dbReference>
<dbReference type="InterPro" id="IPR002093">
    <property type="entry name" value="BRCA2_repeat"/>
</dbReference>
<feature type="compositionally biased region" description="Polar residues" evidence="6">
    <location>
        <begin position="3643"/>
        <end position="3660"/>
    </location>
</feature>
<dbReference type="SUPFAM" id="SSF50249">
    <property type="entry name" value="Nucleic acid-binding proteins"/>
    <property type="match status" value="3"/>
</dbReference>
<dbReference type="SUPFAM" id="SSF81878">
    <property type="entry name" value="BRCA2 tower domain"/>
    <property type="match status" value="1"/>
</dbReference>
<keyword evidence="1" id="KW-0677">Repeat</keyword>
<feature type="compositionally biased region" description="Polar residues" evidence="6">
    <location>
        <begin position="183"/>
        <end position="201"/>
    </location>
</feature>
<dbReference type="Pfam" id="PF00634">
    <property type="entry name" value="BRCA2"/>
    <property type="match status" value="6"/>
</dbReference>
<evidence type="ECO:0000256" key="3">
    <source>
        <dbReference type="ARBA" id="ARBA00023125"/>
    </source>
</evidence>
<feature type="compositionally biased region" description="Basic and acidic residues" evidence="6">
    <location>
        <begin position="1400"/>
        <end position="1414"/>
    </location>
</feature>
<keyword evidence="5" id="KW-0234">DNA repair</keyword>
<dbReference type="GO" id="GO:0000724">
    <property type="term" value="P:double-strand break repair via homologous recombination"/>
    <property type="evidence" value="ECO:0007669"/>
    <property type="project" value="InterPro"/>
</dbReference>
<organism evidence="8 9">
    <name type="scientific">Plakobranchus ocellatus</name>
    <dbReference type="NCBI Taxonomy" id="259542"/>
    <lineage>
        <taxon>Eukaryota</taxon>
        <taxon>Metazoa</taxon>
        <taxon>Spiralia</taxon>
        <taxon>Lophotrochozoa</taxon>
        <taxon>Mollusca</taxon>
        <taxon>Gastropoda</taxon>
        <taxon>Heterobranchia</taxon>
        <taxon>Euthyneura</taxon>
        <taxon>Panpulmonata</taxon>
        <taxon>Sacoglossa</taxon>
        <taxon>Placobranchoidea</taxon>
        <taxon>Plakobranchidae</taxon>
        <taxon>Plakobranchus</taxon>
    </lineage>
</organism>
<feature type="compositionally biased region" description="Polar residues" evidence="6">
    <location>
        <begin position="560"/>
        <end position="573"/>
    </location>
</feature>
<feature type="region of interest" description="Disordered" evidence="6">
    <location>
        <begin position="183"/>
        <end position="230"/>
    </location>
</feature>
<feature type="domain" description="Tower" evidence="7">
    <location>
        <begin position="3203"/>
        <end position="3244"/>
    </location>
</feature>
<feature type="compositionally biased region" description="Polar residues" evidence="6">
    <location>
        <begin position="537"/>
        <end position="548"/>
    </location>
</feature>
<dbReference type="InterPro" id="IPR015252">
    <property type="entry name" value="BRCA2_hlx"/>
</dbReference>
<keyword evidence="4" id="KW-0233">DNA recombination</keyword>
<dbReference type="PANTHER" id="PTHR11289">
    <property type="entry name" value="BREAST CANCER TYPE 2 SUSCEPTIBILITY PROTEIN BRCA2"/>
    <property type="match status" value="1"/>
</dbReference>
<evidence type="ECO:0000256" key="1">
    <source>
        <dbReference type="ARBA" id="ARBA00022737"/>
    </source>
</evidence>
<feature type="region of interest" description="Disordered" evidence="6">
    <location>
        <begin position="3626"/>
        <end position="3683"/>
    </location>
</feature>
<feature type="region of interest" description="Disordered" evidence="6">
    <location>
        <begin position="2237"/>
        <end position="2269"/>
    </location>
</feature>
<feature type="compositionally biased region" description="Basic and acidic residues" evidence="6">
    <location>
        <begin position="2633"/>
        <end position="2646"/>
    </location>
</feature>
<evidence type="ECO:0000259" key="7">
    <source>
        <dbReference type="SMART" id="SM01341"/>
    </source>
</evidence>
<feature type="region of interest" description="Disordered" evidence="6">
    <location>
        <begin position="414"/>
        <end position="437"/>
    </location>
</feature>
<evidence type="ECO:0000313" key="9">
    <source>
        <dbReference type="Proteomes" id="UP000735302"/>
    </source>
</evidence>
<evidence type="ECO:0000313" key="8">
    <source>
        <dbReference type="EMBL" id="GFO09535.1"/>
    </source>
</evidence>
<evidence type="ECO:0000256" key="6">
    <source>
        <dbReference type="SAM" id="MobiDB-lite"/>
    </source>
</evidence>
<keyword evidence="3" id="KW-0238">DNA-binding</keyword>
<comment type="caution">
    <text evidence="8">The sequence shown here is derived from an EMBL/GenBank/DDBJ whole genome shotgun (WGS) entry which is preliminary data.</text>
</comment>
<dbReference type="InterPro" id="IPR015187">
    <property type="entry name" value="BRCA2_OB_1"/>
</dbReference>
<feature type="compositionally biased region" description="Polar residues" evidence="6">
    <location>
        <begin position="2246"/>
        <end position="2255"/>
    </location>
</feature>
<feature type="compositionally biased region" description="Basic and acidic residues" evidence="6">
    <location>
        <begin position="1203"/>
        <end position="1212"/>
    </location>
</feature>
<dbReference type="Pfam" id="PF21318">
    <property type="entry name" value="BRCA2DBD_OB2"/>
    <property type="match status" value="1"/>
</dbReference>
<dbReference type="SMART" id="SM01341">
    <property type="entry name" value="Tower"/>
    <property type="match status" value="1"/>
</dbReference>
<dbReference type="SUPFAM" id="SSF81872">
    <property type="entry name" value="BRCA2 helical domain"/>
    <property type="match status" value="1"/>
</dbReference>
<feature type="region of interest" description="Disordered" evidence="6">
    <location>
        <begin position="3735"/>
        <end position="3765"/>
    </location>
</feature>
<feature type="compositionally biased region" description="Basic and acidic residues" evidence="6">
    <location>
        <begin position="2260"/>
        <end position="2269"/>
    </location>
</feature>
<dbReference type="GO" id="GO:0006355">
    <property type="term" value="P:regulation of DNA-templated transcription"/>
    <property type="evidence" value="ECO:0007669"/>
    <property type="project" value="TreeGrafter"/>
</dbReference>
<dbReference type="GO" id="GO:0003677">
    <property type="term" value="F:DNA binding"/>
    <property type="evidence" value="ECO:0007669"/>
    <property type="project" value="UniProtKB-KW"/>
</dbReference>
<keyword evidence="9" id="KW-1185">Reference proteome</keyword>
<feature type="region of interest" description="Disordered" evidence="6">
    <location>
        <begin position="1203"/>
        <end position="1223"/>
    </location>
</feature>
<evidence type="ECO:0000256" key="5">
    <source>
        <dbReference type="ARBA" id="ARBA00023204"/>
    </source>
</evidence>
<name>A0AAV4AMT6_9GAST</name>
<feature type="compositionally biased region" description="Low complexity" evidence="6">
    <location>
        <begin position="2656"/>
        <end position="2671"/>
    </location>
</feature>
<feature type="region of interest" description="Disordered" evidence="6">
    <location>
        <begin position="1400"/>
        <end position="1422"/>
    </location>
</feature>
<dbReference type="InterPro" id="IPR015525">
    <property type="entry name" value="BRCA2"/>
</dbReference>
<feature type="region of interest" description="Disordered" evidence="6">
    <location>
        <begin position="311"/>
        <end position="334"/>
    </location>
</feature>
<dbReference type="Proteomes" id="UP000735302">
    <property type="component" value="Unassembled WGS sequence"/>
</dbReference>
<dbReference type="Pfam" id="PF09169">
    <property type="entry name" value="BRCA-2_helical"/>
    <property type="match status" value="1"/>
</dbReference>
<feature type="region of interest" description="Disordered" evidence="6">
    <location>
        <begin position="3240"/>
        <end position="3259"/>
    </location>
</feature>
<sequence length="3765" mass="409922">MMRSSYSARYALLQSRRSAVIEERNVWDWNLQAIMDVCRCCKSAHRNLPFSHLVVPQSVAEEDLLPESIVEALGDTSLSWFDDLTEASLNFPSANGKDEDGTFSVDGEKMWSPCPRGGVAIIKGEVSAPVSTSIAALLGSSKGSSDHEGKSRSSSCEYLCNSHQDMSWTSAMATPLDLGRNMDQQESFSSQSHRTQGSVSASGKHVRSGEDSALNEMEQQGDDKPKALNRKLFSPGQRTWSNDSLTRAVDWSVEEDITVEQEETICSEKDALPDDPLPGLVTVYNNTIEYDEDDTLIAGISLDILNDKADSRTQDPAGHAVEARPPGQLSGNGLDIPSVKEKYGGTDAVADSEFSDSFTAEEMERAEDQCVKEVGESVGPESKLSSSFIKSSSSLSSTSLAAIDNAEKDIKIHSFDDKPSLSQDLAPSTDKPSKHSHVESVLSMLFPSQCDSEKLDQSHQLVEQNCEESLSILNLDSSVVRTVNRHLMSPCLDEASVEEKCVNKCDDDFQINKTAKSCKAEIISVINEQGICDDHSSSNATVNQQTHNISKERESALAKTPQSILKNPLTPRSSGRKRVRFSIDSHSPSLTSSQDDKSVSGKAAVTGPPISNGFEFMSSDFHLDPYQKDEELDVAEKNLDNLMSLDHFTHEGVVCDSQEEDVLLSSQVEDVSTMLSQDKDIGDLDNKPALPCQDAHVFAPASETGAEQKYTETADVYLHSEKKLMENMTPVQKVKDVHAEDEFVFDDLSPSLSPAFHSQVLVGSQGDGQVEKFRSPEWVVKTKPGVEESAQKSQTKVSDYNALLSFDGECLGKPRAEKKDISHKEEGTEPKNNSIAVNACKIERDVTETCVAKDFNSDPVKSVCSFDDDDDNAAMCAAVLSAESVAHTNDHLSTHSQMAISADLDPQTLSLNLTTSKSSVQMTRSHGENFFSAQHPVPSIKPQYKDHSHVQEQNCESDLSPLHIKIKTPVPEKTHIHIAVPQASSTLPSKPNINLTSSILCNEEKIKTGALFVASRPKKFLYPTLVGKKSACDGFGTKQISQGTKQGGLVAKNDDSSTSCGNSLNGGGDGKENVRQTCSWAENHAKACSPSKVKPECTKTSLDRFAAAAHKTTAHTHQGDKFSPGAVTSAMQALSRPNHFDRDQVKGKERSNTQGMLGFAKFSEVFQEMDETVNLDSDTINIPTSCLDKEDTGKVQPQCVEEKNGNVSKDGENVSPESVQGENMKKTVENENDEIVEAAIGKIIDEADKNLEEFGEDFSSQMWAATEFSQMLDDPLGDQELEEVCEAKTHNVNKEKTSVERDIRSRNMEGSISIHHGKNGTQKMVTLPSEQSVEMCAKSKERMGVKVTLGFSTAASYLQKGESCDHESNFPISLSSEGDMEDQLANILLRSKRRSEKCLDKRSTCAKERSKQSDPLKSSEMNSFKKGNFSSSLAVSETMISKLDSFDKYVESLTGTGYGAGLRPKEIGEEKKLRNCHDSQESCVVNFEDTLEKQLEWIIKGKSSAQFEKREESNLAFFNVCSVPKSLGIGFSSAKFASKPSSICEPAVLNSENKAGELCLDQPYPIKATKDLEPSSSSKASCNSTLPGFTTAAGKDISLSFAAQDKAQRLWNSVSEEVKGENNDQSKYDSALTLNMPIKLDSKNFGTNPKLTMPTSKMVLEDSSVVSSTNCYQDSKKKNLSAFDKSYKGFKPFKAPKIVRNAVERHPNKPNQAVLSDENWKNGQTSNCKGFIKNANTEGISGVVLAMKDISKVVGNPRASSTPVEIQSKITSPVSDNDCASTDKINVADKSHDLAATTAGLEHTSVTEIDCENSKDVQSNLQISSELFPGSLKPSSMIETSKCSERTDKVMTDSSALNGCFEDETLGLKGSNTKSSVCSVNNALTNAGTDLHDHDNQSGAQVSEFSAISMPTVSESVIVEPRAPAAATISESGKGEKNDFPDVVEDARSVIANTSRKSPEQPQAGCYSFPSASSTGTSSHVSKESLPAADSDFSETEDLKKSYKGFSNQANIARLSVIKPPLAGKSVCVTDEALHVAKSISLTEAERLCQIKDSDALLKPNVSGFSTALEKPVSVTEEALQQAKSILNGEAESLCETMNSNAARKPSFSGFSTASGKSVSVTEKALQHVKGILVSEANNLCETKNSDAFFAARPNFSGFCTASGKSVSVTEEALQQAKSILNSEAESLCETMNSNAASTTSLSGFSTASGKSVSVSDHALNNANLLLHDNMEGLDKGTGGILETDPNLSESSSEHTAYATHKDHQHGQKMLDENVKNLSKPEKENIVPKLGFSGFSTASGSSVSVSKKALAHAKNLFNEEVKCGEDKSLVEAEMETENLTSKFPGFSTASGSSVSVSMSALHHARNLFDDNPVQCGKKVSQTSTLTGFSTASGAAVLVSGNGLSHAKQFFNDDFTKEDRTDKTIKVGLKLQGFSTASGMPVSVTEDAFEKAKSWLDCSQDGNQLGNAEAATELSKMSASSCAISETSHQNQKVSKHSEIPGCHSKTAAGTSLSSGKSCILPKYDGTMQDQCNLCHDTRGDVAKSDCGTLNFLPNCDSYTSSKVQAKFSPEFHYDRFNPKVKRMRVMFSKVLFDESGSDDNPIKSMDNIPTSFKPPYKNARPDERGDNSSPTQKRSDCETLKTESKHRPSFVPPPAAQSSSKPESASSHCSSYGTESNKIQNKPKPVFGQVKTALNSSSLPAVWKNKDLSRPGGNIGTSNVIEKSSTGDKTPVDYIDCDLDDDVENELLCREWASDGKLKSGPAVGSDSTKTIFCAKCSKHGDAPCENCYVESRSDLYSTYSTEEKCSSHEDDGVIRQDNDCGAKVLDSLSSCNTSLEAVLKRKGIQSLPDSRHSFGVTASECKKSPDKKAHTNSEDCKTGDFQTALAAKVGDLGQNGEPSIEYEPPNPSKISLCELEAACMAQDKVIRSKKRKKVWPSLGRWLQMRRTGRSEGNSLRSLESLNLQPESELSLPVLLSLGVCPSTIAVNSLNAKDFRFDLHRFFPSTSCGILVGDGAMLVPDQHGSAGAAEFYRCLTPDLVMLQLKYRYDREVDACHRSAIKKIVERDDTPGKRLVLCVASIDKQENTQVILEVTDGWYSIRAQIDSALSGLVSANKIRPGIKIVTSGAELVGNQGACSPLEIPESLMLKLSGNSTRPAPCHAKLGFCAPPSPLCVPLGSLSPHGGIVGCVDVVLSRKYPILYMEKLPDGACIFRSSEEEEKARRKHEDKRQEQIEKLYAALQGEKEQDSSGKGSRRARRLSKKEIEKLWSGQELADAMDTALNPEDFQQCLSSSQLERLTEYKRSEVDRKQQEMNRKLQEAMSDAGNELRNVTPVQKLRIFGCCRRDVDHNISCLVTVWRPGPDWADMTEGCRYRLYGLAVGPARGKSGGRNHVTLTASRQSRLQERPISDNLLDLIYEKREVWTVSDLRAQWPKGDEFDFVGLVVKIKHADKLSHPTVLYVCDQDQEMLSVRIWSGKQNNPTNLKQGQVICASSLFLVSASSRERTQGSALLTADAQPEFSTFSTSAHACRHSCQFMQMEQLAKKPDFLAEGQRLLEKMLSWPQALCSVHVTTCRQEEAGFSMWENNDEDFPPDVIEKIFSSMSQGSLGETTQAQHQTYHKSLLENPTASPTGVAVPIDPSAVNNATKTSPSNIHNKALSNADGEERRLDMEIKKSGTETVTSYHTRKRLRANSSKIADPCNSLVCDEDSSNRDSEILKKRKLMLRQKMSKLLAYDRPSPLTPLPQGLSPARRKDFKSPVVKKN</sequence>
<feature type="compositionally biased region" description="Basic and acidic residues" evidence="6">
    <location>
        <begin position="3665"/>
        <end position="3678"/>
    </location>
</feature>
<dbReference type="Gene3D" id="6.10.70.10">
    <property type="match status" value="1"/>
</dbReference>
<gene>
    <name evidence="8" type="ORF">PoB_003604000</name>
</gene>
<evidence type="ECO:0000256" key="4">
    <source>
        <dbReference type="ARBA" id="ARBA00023172"/>
    </source>
</evidence>
<protein>
    <submittedName>
        <fullName evidence="8">Breast cancer type 2 susceptibility-like protein</fullName>
    </submittedName>
</protein>
<feature type="region of interest" description="Disordered" evidence="6">
    <location>
        <begin position="537"/>
        <end position="604"/>
    </location>
</feature>
<keyword evidence="2" id="KW-0227">DNA damage</keyword>
<feature type="compositionally biased region" description="Polar residues" evidence="6">
    <location>
        <begin position="584"/>
        <end position="593"/>
    </location>
</feature>
<feature type="region of interest" description="Disordered" evidence="6">
    <location>
        <begin position="1953"/>
        <end position="1993"/>
    </location>
</feature>
<dbReference type="InterPro" id="IPR015188">
    <property type="entry name" value="BRCA2_OB_3"/>
</dbReference>
<proteinExistence type="predicted"/>
<feature type="region of interest" description="Disordered" evidence="6">
    <location>
        <begin position="2596"/>
        <end position="2683"/>
    </location>
</feature>
<reference evidence="8 9" key="1">
    <citation type="journal article" date="2021" name="Elife">
        <title>Chloroplast acquisition without the gene transfer in kleptoplastic sea slugs, Plakobranchus ocellatus.</title>
        <authorList>
            <person name="Maeda T."/>
            <person name="Takahashi S."/>
            <person name="Yoshida T."/>
            <person name="Shimamura S."/>
            <person name="Takaki Y."/>
            <person name="Nagai Y."/>
            <person name="Toyoda A."/>
            <person name="Suzuki Y."/>
            <person name="Arimoto A."/>
            <person name="Ishii H."/>
            <person name="Satoh N."/>
            <person name="Nishiyama T."/>
            <person name="Hasebe M."/>
            <person name="Maruyama T."/>
            <person name="Minagawa J."/>
            <person name="Obokata J."/>
            <person name="Shigenobu S."/>
        </authorList>
    </citation>
    <scope>NUCLEOTIDE SEQUENCE [LARGE SCALE GENOMIC DNA]</scope>
</reference>
<dbReference type="GO" id="GO:0005634">
    <property type="term" value="C:nucleus"/>
    <property type="evidence" value="ECO:0007669"/>
    <property type="project" value="TreeGrafter"/>
</dbReference>
<dbReference type="Pfam" id="PF09121">
    <property type="entry name" value="Tower"/>
    <property type="match status" value="1"/>
</dbReference>
<evidence type="ECO:0000256" key="2">
    <source>
        <dbReference type="ARBA" id="ARBA00022763"/>
    </source>
</evidence>
<dbReference type="InterPro" id="IPR036315">
    <property type="entry name" value="BRCA2_hlx_sf"/>
</dbReference>
<dbReference type="InterPro" id="IPR012340">
    <property type="entry name" value="NA-bd_OB-fold"/>
</dbReference>
<dbReference type="Pfam" id="PF09104">
    <property type="entry name" value="BRCA-2_OB3"/>
    <property type="match status" value="1"/>
</dbReference>
<accession>A0AAV4AMT6</accession>
<feature type="compositionally biased region" description="Low complexity" evidence="6">
    <location>
        <begin position="1968"/>
        <end position="1980"/>
    </location>
</feature>
<dbReference type="Gene3D" id="2.40.50.140">
    <property type="entry name" value="Nucleic acid-binding proteins"/>
    <property type="match status" value="3"/>
</dbReference>
<dbReference type="InterPro" id="IPR015205">
    <property type="entry name" value="Tower_dom"/>
</dbReference>
<feature type="region of interest" description="Disordered" evidence="6">
    <location>
        <begin position="1044"/>
        <end position="1072"/>
    </location>
</feature>
<dbReference type="PANTHER" id="PTHR11289:SF0">
    <property type="entry name" value="BREAST CANCER TYPE 2 SUSCEPTIBILITY PROTEIN"/>
    <property type="match status" value="1"/>
</dbReference>
<dbReference type="CDD" id="cd04493">
    <property type="entry name" value="BRCA2DBD_OB1"/>
    <property type="match status" value="1"/>
</dbReference>